<keyword evidence="2" id="KW-1185">Reference proteome</keyword>
<name>A0ABQ9Y2N1_9EUKA</name>
<dbReference type="Proteomes" id="UP001281761">
    <property type="component" value="Unassembled WGS sequence"/>
</dbReference>
<evidence type="ECO:0000313" key="2">
    <source>
        <dbReference type="Proteomes" id="UP001281761"/>
    </source>
</evidence>
<evidence type="ECO:0000313" key="1">
    <source>
        <dbReference type="EMBL" id="KAK2958006.1"/>
    </source>
</evidence>
<proteinExistence type="predicted"/>
<dbReference type="EMBL" id="JARBJD010000041">
    <property type="protein sequence ID" value="KAK2958006.1"/>
    <property type="molecule type" value="Genomic_DNA"/>
</dbReference>
<accession>A0ABQ9Y2N1</accession>
<gene>
    <name evidence="1" type="ORF">BLNAU_6932</name>
</gene>
<sequence>MISGDVELELGTTRLSSNPRDHSSPIVIELKTAIPPPFLHLNPQSLFISPSFSSDHISVDPNILLVVRRARHDACLTNSKSANFRVSTPRHCFPSISFSLSLRHSLSLPRFPLTVPLPQPQFPRRPKLSAVRPPAISQRDCAFISSVARASLEFGLTESHPPNLDTTHELCANINTTADTRQRLEEEGEAGWEEREERGSCRRQSALRTSFTNRRAMLQPHPLCSERTISWNKK</sequence>
<protein>
    <submittedName>
        <fullName evidence="1">Uncharacterized protein</fullName>
    </submittedName>
</protein>
<organism evidence="1 2">
    <name type="scientific">Blattamonas nauphoetae</name>
    <dbReference type="NCBI Taxonomy" id="2049346"/>
    <lineage>
        <taxon>Eukaryota</taxon>
        <taxon>Metamonada</taxon>
        <taxon>Preaxostyla</taxon>
        <taxon>Oxymonadida</taxon>
        <taxon>Blattamonas</taxon>
    </lineage>
</organism>
<reference evidence="1 2" key="1">
    <citation type="journal article" date="2022" name="bioRxiv">
        <title>Genomics of Preaxostyla Flagellates Illuminates Evolutionary Transitions and the Path Towards Mitochondrial Loss.</title>
        <authorList>
            <person name="Novak L.V.F."/>
            <person name="Treitli S.C."/>
            <person name="Pyrih J."/>
            <person name="Halakuc P."/>
            <person name="Pipaliya S.V."/>
            <person name="Vacek V."/>
            <person name="Brzon O."/>
            <person name="Soukal P."/>
            <person name="Eme L."/>
            <person name="Dacks J.B."/>
            <person name="Karnkowska A."/>
            <person name="Elias M."/>
            <person name="Hampl V."/>
        </authorList>
    </citation>
    <scope>NUCLEOTIDE SEQUENCE [LARGE SCALE GENOMIC DNA]</scope>
    <source>
        <strain evidence="1">NAU3</strain>
        <tissue evidence="1">Gut</tissue>
    </source>
</reference>
<comment type="caution">
    <text evidence="1">The sequence shown here is derived from an EMBL/GenBank/DDBJ whole genome shotgun (WGS) entry which is preliminary data.</text>
</comment>